<proteinExistence type="predicted"/>
<dbReference type="AlphaFoldDB" id="A0A9E2F6L5"/>
<name>A0A9E2F6L5_PSYF1</name>
<evidence type="ECO:0000313" key="1">
    <source>
        <dbReference type="EMBL" id="MBT9144718.1"/>
    </source>
</evidence>
<accession>A0A9E2F6L5</accession>
<gene>
    <name evidence="1" type="ORF">DDT42_00566</name>
</gene>
<dbReference type="Proteomes" id="UP000811545">
    <property type="component" value="Unassembled WGS sequence"/>
</dbReference>
<dbReference type="EMBL" id="QLTW01000018">
    <property type="protein sequence ID" value="MBT9144718.1"/>
    <property type="molecule type" value="Genomic_DNA"/>
</dbReference>
<sequence length="110" mass="12982">MVEELIKELRLAEGEAVKIEEEGKQTVKEIFLVVEKEINLLREQDHQEIESQTFLIEQSIKEELNLYSSELKAREKQLFSELREQKTLKQRNITNYLSSLIFKQVENGNS</sequence>
<comment type="caution">
    <text evidence="1">The sequence shown here is derived from an EMBL/GenBank/DDBJ whole genome shotgun (WGS) entry which is preliminary data.</text>
</comment>
<organism evidence="1 2">
    <name type="scientific">Psychracetigena formicireducens</name>
    <dbReference type="NCBI Taxonomy" id="2986056"/>
    <lineage>
        <taxon>Bacteria</taxon>
        <taxon>Bacillati</taxon>
        <taxon>Candidatus Lithacetigenota</taxon>
        <taxon>Candidatus Psychracetigena</taxon>
    </lineage>
</organism>
<reference evidence="1 2" key="1">
    <citation type="journal article" date="2021" name="bioRxiv">
        <title>Unique metabolic strategies in Hadean analogues reveal hints for primordial physiology.</title>
        <authorList>
            <person name="Nobu M.K."/>
            <person name="Nakai R."/>
            <person name="Tamazawa S."/>
            <person name="Mori H."/>
            <person name="Toyoda A."/>
            <person name="Ijiri A."/>
            <person name="Suzuki S."/>
            <person name="Kurokawa K."/>
            <person name="Kamagata Y."/>
            <person name="Tamaki H."/>
        </authorList>
    </citation>
    <scope>NUCLEOTIDE SEQUENCE [LARGE SCALE GENOMIC DNA]</scope>
    <source>
        <strain evidence="1">BS525</strain>
    </source>
</reference>
<protein>
    <submittedName>
        <fullName evidence="1">Uncharacterized protein</fullName>
    </submittedName>
</protein>
<evidence type="ECO:0000313" key="2">
    <source>
        <dbReference type="Proteomes" id="UP000811545"/>
    </source>
</evidence>